<dbReference type="Pfam" id="PF00288">
    <property type="entry name" value="GHMP_kinases_N"/>
    <property type="match status" value="1"/>
</dbReference>
<feature type="active site" evidence="9">
    <location>
        <position position="17"/>
    </location>
</feature>
<proteinExistence type="inferred from homology"/>
<dbReference type="EC" id="2.7.1.148" evidence="2 9"/>
<evidence type="ECO:0000256" key="4">
    <source>
        <dbReference type="ARBA" id="ARBA00022679"/>
    </source>
</evidence>
<evidence type="ECO:0000313" key="12">
    <source>
        <dbReference type="EMBL" id="WOF24319.1"/>
    </source>
</evidence>
<evidence type="ECO:0000256" key="5">
    <source>
        <dbReference type="ARBA" id="ARBA00022741"/>
    </source>
</evidence>
<dbReference type="Pfam" id="PF08544">
    <property type="entry name" value="GHMP_kinases_C"/>
    <property type="match status" value="1"/>
</dbReference>
<dbReference type="KEGG" id="mbet:N8K70_06525"/>
<evidence type="ECO:0000259" key="10">
    <source>
        <dbReference type="Pfam" id="PF00288"/>
    </source>
</evidence>
<dbReference type="NCBIfam" id="TIGR00154">
    <property type="entry name" value="ispE"/>
    <property type="match status" value="1"/>
</dbReference>
<dbReference type="InterPro" id="IPR014721">
    <property type="entry name" value="Ribsml_uS5_D2-typ_fold_subgr"/>
</dbReference>
<dbReference type="RefSeq" id="WP_317140790.1">
    <property type="nucleotide sequence ID" value="NZ_CP118157.1"/>
</dbReference>
<sequence>MTMAYEQPQVRVRAPGKINVFLEIGETQPDGYHQLATAFQAVSLYEDVVATHADDFGLAVSGSVDVSGVPVDDRNLALRAARLLAAETGYAGGVRLEVLKHVPVAGGMGGGSADAAAALVACDALWGTAVGSARLHGLAARLGADVPFALKGGTAIGTGRGDELSPALARGRFDWVLVVSEEGLSTPEVYGALDRHRDRHRLDIAPARAVPAVDSAVLHALRAGDPATLAELLRNDLQAAALGLRPDLAETLELGESSGALAGIVSGSGPTVAFLAESPEAAVDLQTVLVGQGLDALLAHGPVPGARVVG</sequence>
<evidence type="ECO:0000256" key="8">
    <source>
        <dbReference type="ARBA" id="ARBA00032554"/>
    </source>
</evidence>
<dbReference type="SUPFAM" id="SSF54211">
    <property type="entry name" value="Ribosomal protein S5 domain 2-like"/>
    <property type="match status" value="1"/>
</dbReference>
<keyword evidence="6 9" id="KW-0418">Kinase</keyword>
<dbReference type="NCBIfam" id="NF002870">
    <property type="entry name" value="PRK03188.1"/>
    <property type="match status" value="1"/>
</dbReference>
<keyword evidence="13" id="KW-1185">Reference proteome</keyword>
<feature type="domain" description="GHMP kinase C-terminal" evidence="11">
    <location>
        <begin position="218"/>
        <end position="286"/>
    </location>
</feature>
<dbReference type="InterPro" id="IPR013750">
    <property type="entry name" value="GHMP_kinase_C_dom"/>
</dbReference>
<evidence type="ECO:0000259" key="11">
    <source>
        <dbReference type="Pfam" id="PF08544"/>
    </source>
</evidence>
<evidence type="ECO:0000256" key="7">
    <source>
        <dbReference type="ARBA" id="ARBA00022840"/>
    </source>
</evidence>
<evidence type="ECO:0000256" key="9">
    <source>
        <dbReference type="HAMAP-Rule" id="MF_00061"/>
    </source>
</evidence>
<evidence type="ECO:0000256" key="6">
    <source>
        <dbReference type="ARBA" id="ARBA00022777"/>
    </source>
</evidence>
<feature type="active site" evidence="9">
    <location>
        <position position="145"/>
    </location>
</feature>
<dbReference type="PANTHER" id="PTHR43527">
    <property type="entry name" value="4-DIPHOSPHOCYTIDYL-2-C-METHYL-D-ERYTHRITOL KINASE, CHLOROPLASTIC"/>
    <property type="match status" value="1"/>
</dbReference>
<dbReference type="GO" id="GO:0005524">
    <property type="term" value="F:ATP binding"/>
    <property type="evidence" value="ECO:0007669"/>
    <property type="project" value="UniProtKB-UniRule"/>
</dbReference>
<accession>A0AA97FK68</accession>
<comment type="pathway">
    <text evidence="9">Isoprenoid biosynthesis; isopentenyl diphosphate biosynthesis via DXP pathway; isopentenyl diphosphate from 1-deoxy-D-xylulose 5-phosphate: step 3/6.</text>
</comment>
<keyword evidence="4 9" id="KW-0808">Transferase</keyword>
<dbReference type="InterPro" id="IPR006204">
    <property type="entry name" value="GHMP_kinase_N_dom"/>
</dbReference>
<dbReference type="HAMAP" id="MF_00061">
    <property type="entry name" value="IspE"/>
    <property type="match status" value="1"/>
</dbReference>
<keyword evidence="9" id="KW-0414">Isoprene biosynthesis</keyword>
<dbReference type="GO" id="GO:0016114">
    <property type="term" value="P:terpenoid biosynthetic process"/>
    <property type="evidence" value="ECO:0007669"/>
    <property type="project" value="UniProtKB-UniRule"/>
</dbReference>
<feature type="domain" description="GHMP kinase N-terminal" evidence="10">
    <location>
        <begin position="75"/>
        <end position="153"/>
    </location>
</feature>
<dbReference type="SUPFAM" id="SSF55060">
    <property type="entry name" value="GHMP Kinase, C-terminal domain"/>
    <property type="match status" value="1"/>
</dbReference>
<comment type="similarity">
    <text evidence="1 9">Belongs to the GHMP kinase family. IspE subfamily.</text>
</comment>
<evidence type="ECO:0000256" key="2">
    <source>
        <dbReference type="ARBA" id="ARBA00012052"/>
    </source>
</evidence>
<dbReference type="InterPro" id="IPR004424">
    <property type="entry name" value="IspE"/>
</dbReference>
<dbReference type="AlphaFoldDB" id="A0AA97FK68"/>
<dbReference type="Gene3D" id="3.30.230.10">
    <property type="match status" value="1"/>
</dbReference>
<dbReference type="Gene3D" id="3.30.70.890">
    <property type="entry name" value="GHMP kinase, C-terminal domain"/>
    <property type="match status" value="1"/>
</dbReference>
<keyword evidence="7 9" id="KW-0067">ATP-binding</keyword>
<reference evidence="12 13" key="1">
    <citation type="submission" date="2023-02" db="EMBL/GenBank/DDBJ databases">
        <title>Microbacterium betulae sp. nov., isolated from birch wood.</title>
        <authorList>
            <person name="Pasciak M."/>
            <person name="Pawlik K.J."/>
            <person name="Martynowski D."/>
            <person name="Laczmanski L."/>
            <person name="Ciekot J."/>
            <person name="Szponar B."/>
            <person name="Wojcik-Fatla A."/>
            <person name="Mackiewicz B."/>
            <person name="Farian E."/>
            <person name="Cholewa G."/>
            <person name="Cholewa A."/>
            <person name="Dutkiewicz J."/>
        </authorList>
    </citation>
    <scope>NUCLEOTIDE SEQUENCE [LARGE SCALE GENOMIC DNA]</scope>
    <source>
        <strain evidence="12 13">AB</strain>
    </source>
</reference>
<dbReference type="Proteomes" id="UP001305498">
    <property type="component" value="Chromosome"/>
</dbReference>
<evidence type="ECO:0000313" key="13">
    <source>
        <dbReference type="Proteomes" id="UP001305498"/>
    </source>
</evidence>
<dbReference type="PANTHER" id="PTHR43527:SF2">
    <property type="entry name" value="4-DIPHOSPHOCYTIDYL-2-C-METHYL-D-ERYTHRITOL KINASE, CHLOROPLASTIC"/>
    <property type="match status" value="1"/>
</dbReference>
<dbReference type="PIRSF" id="PIRSF010376">
    <property type="entry name" value="IspE"/>
    <property type="match status" value="1"/>
</dbReference>
<organism evidence="12 13">
    <name type="scientific">Microbacterium betulae</name>
    <dbReference type="NCBI Taxonomy" id="2981139"/>
    <lineage>
        <taxon>Bacteria</taxon>
        <taxon>Bacillati</taxon>
        <taxon>Actinomycetota</taxon>
        <taxon>Actinomycetes</taxon>
        <taxon>Micrococcales</taxon>
        <taxon>Microbacteriaceae</taxon>
        <taxon>Microbacterium</taxon>
    </lineage>
</organism>
<comment type="function">
    <text evidence="9">Catalyzes the phosphorylation of the position 2 hydroxy group of 4-diphosphocytidyl-2C-methyl-D-erythritol.</text>
</comment>
<name>A0AA97FK68_9MICO</name>
<dbReference type="InterPro" id="IPR036554">
    <property type="entry name" value="GHMP_kinase_C_sf"/>
</dbReference>
<comment type="catalytic activity">
    <reaction evidence="9">
        <text>4-CDP-2-C-methyl-D-erythritol + ATP = 4-CDP-2-C-methyl-D-erythritol 2-phosphate + ADP + H(+)</text>
        <dbReference type="Rhea" id="RHEA:18437"/>
        <dbReference type="ChEBI" id="CHEBI:15378"/>
        <dbReference type="ChEBI" id="CHEBI:30616"/>
        <dbReference type="ChEBI" id="CHEBI:57823"/>
        <dbReference type="ChEBI" id="CHEBI:57919"/>
        <dbReference type="ChEBI" id="CHEBI:456216"/>
        <dbReference type="EC" id="2.7.1.148"/>
    </reaction>
</comment>
<keyword evidence="5 9" id="KW-0547">Nucleotide-binding</keyword>
<dbReference type="GO" id="GO:0019288">
    <property type="term" value="P:isopentenyl diphosphate biosynthetic process, methylerythritol 4-phosphate pathway"/>
    <property type="evidence" value="ECO:0007669"/>
    <property type="project" value="UniProtKB-UniRule"/>
</dbReference>
<gene>
    <name evidence="9" type="primary">ispE</name>
    <name evidence="12" type="ORF">N8K70_06525</name>
</gene>
<protein>
    <recommendedName>
        <fullName evidence="3 9">4-diphosphocytidyl-2-C-methyl-D-erythritol kinase</fullName>
        <shortName evidence="9">CMK</shortName>
        <ecNumber evidence="2 9">2.7.1.148</ecNumber>
    </recommendedName>
    <alternativeName>
        <fullName evidence="8 9">4-(cytidine-5'-diphospho)-2-C-methyl-D-erythritol kinase</fullName>
    </alternativeName>
</protein>
<feature type="binding site" evidence="9">
    <location>
        <begin position="103"/>
        <end position="113"/>
    </location>
    <ligand>
        <name>ATP</name>
        <dbReference type="ChEBI" id="CHEBI:30616"/>
    </ligand>
</feature>
<dbReference type="GO" id="GO:0050515">
    <property type="term" value="F:4-(cytidine 5'-diphospho)-2-C-methyl-D-erythritol kinase activity"/>
    <property type="evidence" value="ECO:0007669"/>
    <property type="project" value="UniProtKB-UniRule"/>
</dbReference>
<evidence type="ECO:0000256" key="3">
    <source>
        <dbReference type="ARBA" id="ARBA00017473"/>
    </source>
</evidence>
<dbReference type="InterPro" id="IPR020568">
    <property type="entry name" value="Ribosomal_Su5_D2-typ_SF"/>
</dbReference>
<evidence type="ECO:0000256" key="1">
    <source>
        <dbReference type="ARBA" id="ARBA00009684"/>
    </source>
</evidence>
<dbReference type="EMBL" id="CP118157">
    <property type="protein sequence ID" value="WOF24319.1"/>
    <property type="molecule type" value="Genomic_DNA"/>
</dbReference>